<gene>
    <name evidence="1" type="ORF">LG651_04270</name>
</gene>
<accession>A0A9X1L678</accession>
<keyword evidence="2" id="KW-1185">Reference proteome</keyword>
<evidence type="ECO:0000313" key="2">
    <source>
        <dbReference type="Proteomes" id="UP001139286"/>
    </source>
</evidence>
<comment type="caution">
    <text evidence="1">The sequence shown here is derived from an EMBL/GenBank/DDBJ whole genome shotgun (WGS) entry which is preliminary data.</text>
</comment>
<organism evidence="1 2">
    <name type="scientific">Neotamlana sargassicola</name>
    <dbReference type="NCBI Taxonomy" id="2883125"/>
    <lineage>
        <taxon>Bacteria</taxon>
        <taxon>Pseudomonadati</taxon>
        <taxon>Bacteroidota</taxon>
        <taxon>Flavobacteriia</taxon>
        <taxon>Flavobacteriales</taxon>
        <taxon>Flavobacteriaceae</taxon>
        <taxon>Neotamlana</taxon>
    </lineage>
</organism>
<dbReference type="AlphaFoldDB" id="A0A9X1L678"/>
<evidence type="ECO:0000313" key="1">
    <source>
        <dbReference type="EMBL" id="MCB4807456.1"/>
    </source>
</evidence>
<name>A0A9X1L678_9FLAO</name>
<dbReference type="RefSeq" id="WP_226694905.1">
    <property type="nucleotide sequence ID" value="NZ_JAJAPX010000001.1"/>
</dbReference>
<dbReference type="InterPro" id="IPR045534">
    <property type="entry name" value="DUF6428"/>
</dbReference>
<reference evidence="1" key="1">
    <citation type="submission" date="2021-10" db="EMBL/GenBank/DDBJ databases">
        <title>Tamlana sargassums sp. nov., and Tamlana laminarinivorans sp. nov., two new bacteria isolated from the brown alga.</title>
        <authorList>
            <person name="Li J."/>
        </authorList>
    </citation>
    <scope>NUCLEOTIDE SEQUENCE</scope>
    <source>
        <strain evidence="1">62-3</strain>
    </source>
</reference>
<proteinExistence type="predicted"/>
<protein>
    <submittedName>
        <fullName evidence="1">DUF6428 family protein</fullName>
    </submittedName>
</protein>
<sequence length="166" mass="18519">MKTQELLNVLNQNKNKSLLFEYAPNLLVGANYHITEVKHVTIESVDCGAQTDAWKETVIQLWESPSELGKTEYMTVLKALGILNKVGKLKSYEANAEVKFEYSNANFHTAQLFVNDFEIRNNNIIFKLAVEKTDCKAKGICGVPEEAPVLENTSNEPCCSPDGNCC</sequence>
<dbReference type="Proteomes" id="UP001139286">
    <property type="component" value="Unassembled WGS sequence"/>
</dbReference>
<dbReference type="EMBL" id="JAJAPX010000001">
    <property type="protein sequence ID" value="MCB4807456.1"/>
    <property type="molecule type" value="Genomic_DNA"/>
</dbReference>
<dbReference type="Pfam" id="PF20001">
    <property type="entry name" value="DUF6428"/>
    <property type="match status" value="1"/>
</dbReference>